<gene>
    <name evidence="3" type="ORF">MCOR_43898</name>
</gene>
<reference evidence="3 4" key="1">
    <citation type="submission" date="2020-06" db="EMBL/GenBank/DDBJ databases">
        <authorList>
            <person name="Li R."/>
            <person name="Bekaert M."/>
        </authorList>
    </citation>
    <scope>NUCLEOTIDE SEQUENCE [LARGE SCALE GENOMIC DNA]</scope>
    <source>
        <strain evidence="4">wild</strain>
    </source>
</reference>
<name>A0A6J8DST0_MYTCO</name>
<feature type="compositionally biased region" description="Polar residues" evidence="1">
    <location>
        <begin position="257"/>
        <end position="289"/>
    </location>
</feature>
<evidence type="ECO:0000256" key="2">
    <source>
        <dbReference type="SAM" id="SignalP"/>
    </source>
</evidence>
<keyword evidence="2" id="KW-0732">Signal</keyword>
<keyword evidence="4" id="KW-1185">Reference proteome</keyword>
<evidence type="ECO:0000313" key="4">
    <source>
        <dbReference type="Proteomes" id="UP000507470"/>
    </source>
</evidence>
<organism evidence="3 4">
    <name type="scientific">Mytilus coruscus</name>
    <name type="common">Sea mussel</name>
    <dbReference type="NCBI Taxonomy" id="42192"/>
    <lineage>
        <taxon>Eukaryota</taxon>
        <taxon>Metazoa</taxon>
        <taxon>Spiralia</taxon>
        <taxon>Lophotrochozoa</taxon>
        <taxon>Mollusca</taxon>
        <taxon>Bivalvia</taxon>
        <taxon>Autobranchia</taxon>
        <taxon>Pteriomorphia</taxon>
        <taxon>Mytilida</taxon>
        <taxon>Mytiloidea</taxon>
        <taxon>Mytilidae</taxon>
        <taxon>Mytilinae</taxon>
        <taxon>Mytilus</taxon>
    </lineage>
</organism>
<evidence type="ECO:0000313" key="3">
    <source>
        <dbReference type="EMBL" id="CAC5410732.1"/>
    </source>
</evidence>
<sequence length="470" mass="53799">MIQMINVRIVLFGFLSTINGFDLRCPHPSQRTSRIQSVCNGNSSAYTCLYDTRKKGYVEFCADRKDNYVRAGLKYVISGTFRNVKCSDGRYQPVRFWSNQSSVCMNLKSECNYFGEIVYNNSSSIYDATCRCDYTKGYAYVSEPRNKCFCIPSEEDCSCYIKQCPTNTTLSPDYECIYVGLTNEKFYCRSVIKRQKHGNRTDMAVLKEDNKQWKSWKRSVRIGLAGLILSSSVISDNELYQIPDNAEIADIPYQDGSLPTRQGGSSSLRQSDATPQRLSYASPQRQSDATPPRIERLKSTPSSDSNPKKRSRTDVHCPLYLRLESNSLITVCNEQNSPNGQSRQKINKWDHKMAPEFRANINVDRLDRLLRNLKNVNLEKVDDNNVNAFVNEIGLVVLESAKTTFGTRTFKPKKRAPKRRETSHGLIMTANLRGKTLESLSAGSNFHLRFYYITKLKMLRENIKKLWTKP</sequence>
<feature type="region of interest" description="Disordered" evidence="1">
    <location>
        <begin position="251"/>
        <end position="316"/>
    </location>
</feature>
<evidence type="ECO:0008006" key="5">
    <source>
        <dbReference type="Google" id="ProtNLM"/>
    </source>
</evidence>
<proteinExistence type="predicted"/>
<evidence type="ECO:0000256" key="1">
    <source>
        <dbReference type="SAM" id="MobiDB-lite"/>
    </source>
</evidence>
<dbReference type="EMBL" id="CACVKT020007797">
    <property type="protein sequence ID" value="CAC5410732.1"/>
    <property type="molecule type" value="Genomic_DNA"/>
</dbReference>
<dbReference type="AlphaFoldDB" id="A0A6J8DST0"/>
<feature type="chain" id="PRO_5027004035" description="Sushi domain-containing protein" evidence="2">
    <location>
        <begin position="21"/>
        <end position="470"/>
    </location>
</feature>
<protein>
    <recommendedName>
        <fullName evidence="5">Sushi domain-containing protein</fullName>
    </recommendedName>
</protein>
<feature type="signal peptide" evidence="2">
    <location>
        <begin position="1"/>
        <end position="20"/>
    </location>
</feature>
<accession>A0A6J8DST0</accession>
<dbReference type="OrthoDB" id="6089563at2759"/>
<dbReference type="Proteomes" id="UP000507470">
    <property type="component" value="Unassembled WGS sequence"/>
</dbReference>